<dbReference type="AlphaFoldDB" id="A0AAV2SQU6"/>
<reference evidence="4 5" key="1">
    <citation type="submission" date="2024-05" db="EMBL/GenBank/DDBJ databases">
        <authorList>
            <person name="Wallberg A."/>
        </authorList>
    </citation>
    <scope>NUCLEOTIDE SEQUENCE [LARGE SCALE GENOMIC DNA]</scope>
</reference>
<feature type="chain" id="PRO_5043943248" description="ASPIC/UnbV domain-containing protein" evidence="2">
    <location>
        <begin position="22"/>
        <end position="561"/>
    </location>
</feature>
<protein>
    <recommendedName>
        <fullName evidence="3">ASPIC/UnbV domain-containing protein</fullName>
    </recommendedName>
</protein>
<evidence type="ECO:0000256" key="2">
    <source>
        <dbReference type="SAM" id="SignalP"/>
    </source>
</evidence>
<feature type="domain" description="ASPIC/UnbV" evidence="3">
    <location>
        <begin position="473"/>
        <end position="529"/>
    </location>
</feature>
<sequence>MVKSLTMKYAFLFSMLWLSTAAEISSPSDSETYSNMPDGTAMFKDVTQQVFRSSPDSNPVQLNYGIAITDVDNDGENEVVVAGYNGPNLVLKFDRSTYQFVNLAVDDPNSPYYNLRDVGGNAIGVCACDIDGDGKEEIYFLNTNQAYSGMATYSDKLFKFRNGRYEDVLSDEVNRNIASFFAGRSVACVDRTGNGRYAIYLANYARGSVGPHSLLEMDESRSDVDNGKIVLRNVAKEAGVDKLTGGRGVTVGPILSKDGRSDIFCDNEHGPNFLFKNNGDGTFTDVAAQTGVSDSYEHGRGVMLSDLNKDGKIDIVYGNWNGPHRIFLQTEDDDGMIKFRNIASDAFAEPSPIRTVIAADFNNDGNTEIFLNNIAYRGPAPNRLFQVLKGITGQDPQLMELNVGDALEPYGRGTGGAYIDLDGDGRLELILSHGESAEQPLSIYRINSEEYAGYESDRGWLQVRVLTVQGAPARGAKVNLFTNEGAQSAVIDAGSGYLCQMEPKAHFGLGTATPVRIEVVWPDTTVKALELGPSDINSALTVVHPGPGGDTPASSSAQESR</sequence>
<keyword evidence="1 2" id="KW-0732">Signal</keyword>
<comment type="caution">
    <text evidence="4">The sequence shown here is derived from an EMBL/GenBank/DDBJ whole genome shotgun (WGS) entry which is preliminary data.</text>
</comment>
<proteinExistence type="predicted"/>
<evidence type="ECO:0000313" key="5">
    <source>
        <dbReference type="Proteomes" id="UP001497623"/>
    </source>
</evidence>
<dbReference type="InterPro" id="IPR028994">
    <property type="entry name" value="Integrin_alpha_N"/>
</dbReference>
<dbReference type="InterPro" id="IPR011519">
    <property type="entry name" value="UnbV_ASPIC"/>
</dbReference>
<evidence type="ECO:0000256" key="1">
    <source>
        <dbReference type="ARBA" id="ARBA00022729"/>
    </source>
</evidence>
<dbReference type="InterPro" id="IPR027039">
    <property type="entry name" value="Crtac1"/>
</dbReference>
<keyword evidence="5" id="KW-1185">Reference proteome</keyword>
<name>A0AAV2SQU6_MEGNR</name>
<dbReference type="PANTHER" id="PTHR16026:SF0">
    <property type="entry name" value="CARTILAGE ACIDIC PROTEIN 1"/>
    <property type="match status" value="1"/>
</dbReference>
<dbReference type="PANTHER" id="PTHR16026">
    <property type="entry name" value="CARTILAGE ACIDIC PROTEIN 1"/>
    <property type="match status" value="1"/>
</dbReference>
<evidence type="ECO:0000313" key="4">
    <source>
        <dbReference type="EMBL" id="CAL4226318.1"/>
    </source>
</evidence>
<evidence type="ECO:0000259" key="3">
    <source>
        <dbReference type="Pfam" id="PF07593"/>
    </source>
</evidence>
<gene>
    <name evidence="4" type="ORF">MNOR_LOCUS39450</name>
</gene>
<dbReference type="Pfam" id="PF07593">
    <property type="entry name" value="UnbV_ASPIC"/>
    <property type="match status" value="1"/>
</dbReference>
<dbReference type="Pfam" id="PF13517">
    <property type="entry name" value="FG-GAP_3"/>
    <property type="match status" value="2"/>
</dbReference>
<accession>A0AAV2SQU6</accession>
<dbReference type="SUPFAM" id="SSF69318">
    <property type="entry name" value="Integrin alpha N-terminal domain"/>
    <property type="match status" value="1"/>
</dbReference>
<organism evidence="4 5">
    <name type="scientific">Meganyctiphanes norvegica</name>
    <name type="common">Northern krill</name>
    <name type="synonym">Thysanopoda norvegica</name>
    <dbReference type="NCBI Taxonomy" id="48144"/>
    <lineage>
        <taxon>Eukaryota</taxon>
        <taxon>Metazoa</taxon>
        <taxon>Ecdysozoa</taxon>
        <taxon>Arthropoda</taxon>
        <taxon>Crustacea</taxon>
        <taxon>Multicrustacea</taxon>
        <taxon>Malacostraca</taxon>
        <taxon>Eumalacostraca</taxon>
        <taxon>Eucarida</taxon>
        <taxon>Euphausiacea</taxon>
        <taxon>Euphausiidae</taxon>
        <taxon>Meganyctiphanes</taxon>
    </lineage>
</organism>
<dbReference type="InterPro" id="IPR013517">
    <property type="entry name" value="FG-GAP"/>
</dbReference>
<dbReference type="EMBL" id="CAXKWB010102747">
    <property type="protein sequence ID" value="CAL4226318.1"/>
    <property type="molecule type" value="Genomic_DNA"/>
</dbReference>
<dbReference type="Proteomes" id="UP001497623">
    <property type="component" value="Unassembled WGS sequence"/>
</dbReference>
<feature type="signal peptide" evidence="2">
    <location>
        <begin position="1"/>
        <end position="21"/>
    </location>
</feature>